<feature type="chain" id="PRO_5012979806" description="Cell division protein FtsP" evidence="6">
    <location>
        <begin position="29"/>
        <end position="469"/>
    </location>
</feature>
<comment type="similarity">
    <text evidence="5">Belongs to the FtsP family.</text>
</comment>
<dbReference type="InterPro" id="IPR011707">
    <property type="entry name" value="Cu-oxidase-like_N"/>
</dbReference>
<keyword evidence="3 5" id="KW-0574">Periplasm</keyword>
<dbReference type="EMBL" id="MLHQ01000015">
    <property type="protein sequence ID" value="OOF58621.1"/>
    <property type="molecule type" value="Genomic_DNA"/>
</dbReference>
<dbReference type="PANTHER" id="PTHR48267:SF1">
    <property type="entry name" value="BILIRUBIN OXIDASE"/>
    <property type="match status" value="1"/>
</dbReference>
<evidence type="ECO:0000256" key="3">
    <source>
        <dbReference type="ARBA" id="ARBA00022764"/>
    </source>
</evidence>
<keyword evidence="4 5" id="KW-0131">Cell cycle</keyword>
<dbReference type="InterPro" id="IPR026589">
    <property type="entry name" value="FtsP"/>
</dbReference>
<name>A0A1V3JPA8_9PAST</name>
<comment type="subcellular location">
    <subcellularLocation>
        <location evidence="5">Periplasm</location>
    </subcellularLocation>
    <text evidence="5">Localizes to the division septum.</text>
</comment>
<dbReference type="STRING" id="1907939.BKL49_06860"/>
<dbReference type="InterPro" id="IPR008972">
    <property type="entry name" value="Cupredoxin"/>
</dbReference>
<dbReference type="RefSeq" id="WP_077423899.1">
    <property type="nucleotide sequence ID" value="NZ_MLHQ01000015.1"/>
</dbReference>
<feature type="domain" description="Plastocyanin-like" evidence="7">
    <location>
        <begin position="359"/>
        <end position="468"/>
    </location>
</feature>
<dbReference type="InterPro" id="IPR045087">
    <property type="entry name" value="Cu-oxidase_fam"/>
</dbReference>
<evidence type="ECO:0000256" key="6">
    <source>
        <dbReference type="SAM" id="SignalP"/>
    </source>
</evidence>
<feature type="signal peptide" evidence="6">
    <location>
        <begin position="1"/>
        <end position="28"/>
    </location>
</feature>
<dbReference type="GO" id="GO:0030288">
    <property type="term" value="C:outer membrane-bounded periplasmic space"/>
    <property type="evidence" value="ECO:0007669"/>
    <property type="project" value="UniProtKB-UniRule"/>
</dbReference>
<evidence type="ECO:0000256" key="4">
    <source>
        <dbReference type="ARBA" id="ARBA00023306"/>
    </source>
</evidence>
<reference evidence="9 10" key="1">
    <citation type="submission" date="2016-10" db="EMBL/GenBank/DDBJ databases">
        <title>Rodentibacter gen. nov. and new species.</title>
        <authorList>
            <person name="Christensen H."/>
        </authorList>
    </citation>
    <scope>NUCLEOTIDE SEQUENCE [LARGE SCALE GENOMIC DNA]</scope>
    <source>
        <strain evidence="9 10">Ac151</strain>
    </source>
</reference>
<dbReference type="Pfam" id="PF07732">
    <property type="entry name" value="Cu-oxidase_3"/>
    <property type="match status" value="1"/>
</dbReference>
<dbReference type="PROSITE" id="PS51318">
    <property type="entry name" value="TAT"/>
    <property type="match status" value="1"/>
</dbReference>
<keyword evidence="10" id="KW-1185">Reference proteome</keyword>
<organism evidence="9 10">
    <name type="scientific">Rodentibacter myodis</name>
    <dbReference type="NCBI Taxonomy" id="1907939"/>
    <lineage>
        <taxon>Bacteria</taxon>
        <taxon>Pseudomonadati</taxon>
        <taxon>Pseudomonadota</taxon>
        <taxon>Gammaproteobacteria</taxon>
        <taxon>Pasteurellales</taxon>
        <taxon>Pasteurellaceae</taxon>
        <taxon>Rodentibacter</taxon>
    </lineage>
</organism>
<keyword evidence="2 6" id="KW-0732">Signal</keyword>
<evidence type="ECO:0000259" key="7">
    <source>
        <dbReference type="Pfam" id="PF07731"/>
    </source>
</evidence>
<dbReference type="PANTHER" id="PTHR48267">
    <property type="entry name" value="CUPREDOXIN SUPERFAMILY PROTEIN"/>
    <property type="match status" value="1"/>
</dbReference>
<dbReference type="Pfam" id="PF07731">
    <property type="entry name" value="Cu-oxidase_2"/>
    <property type="match status" value="1"/>
</dbReference>
<dbReference type="HAMAP" id="MF_00915">
    <property type="entry name" value="FtsP"/>
    <property type="match status" value="1"/>
</dbReference>
<evidence type="ECO:0000313" key="10">
    <source>
        <dbReference type="Proteomes" id="UP000188602"/>
    </source>
</evidence>
<evidence type="ECO:0000256" key="1">
    <source>
        <dbReference type="ARBA" id="ARBA00022618"/>
    </source>
</evidence>
<evidence type="ECO:0000259" key="8">
    <source>
        <dbReference type="Pfam" id="PF07732"/>
    </source>
</evidence>
<proteinExistence type="inferred from homology"/>
<comment type="caution">
    <text evidence="9">The sequence shown here is derived from an EMBL/GenBank/DDBJ whole genome shotgun (WGS) entry which is preliminary data.</text>
</comment>
<accession>A0A1V3JPA8</accession>
<dbReference type="GO" id="GO:0016491">
    <property type="term" value="F:oxidoreductase activity"/>
    <property type="evidence" value="ECO:0007669"/>
    <property type="project" value="InterPro"/>
</dbReference>
<dbReference type="CDD" id="cd13867">
    <property type="entry name" value="CuRO_2_CueO_FtsP"/>
    <property type="match status" value="1"/>
</dbReference>
<dbReference type="Proteomes" id="UP000188602">
    <property type="component" value="Unassembled WGS sequence"/>
</dbReference>
<evidence type="ECO:0000313" key="9">
    <source>
        <dbReference type="EMBL" id="OOF58621.1"/>
    </source>
</evidence>
<keyword evidence="1 5" id="KW-0132">Cell division</keyword>
<gene>
    <name evidence="5" type="primary">ftsP</name>
    <name evidence="9" type="ORF">BKL49_06860</name>
</gene>
<evidence type="ECO:0000256" key="5">
    <source>
        <dbReference type="HAMAP-Rule" id="MF_00915"/>
    </source>
</evidence>
<dbReference type="InterPro" id="IPR011706">
    <property type="entry name" value="Cu-oxidase_C"/>
</dbReference>
<protein>
    <recommendedName>
        <fullName evidence="5">Cell division protein FtsP</fullName>
    </recommendedName>
</protein>
<dbReference type="CDD" id="cd13890">
    <property type="entry name" value="CuRO_3_CueO_FtsP"/>
    <property type="match status" value="1"/>
</dbReference>
<dbReference type="Gene3D" id="2.60.40.420">
    <property type="entry name" value="Cupredoxins - blue copper proteins"/>
    <property type="match status" value="3"/>
</dbReference>
<dbReference type="AlphaFoldDB" id="A0A1V3JPA8"/>
<dbReference type="GO" id="GO:0005507">
    <property type="term" value="F:copper ion binding"/>
    <property type="evidence" value="ECO:0007669"/>
    <property type="project" value="InterPro"/>
</dbReference>
<dbReference type="SUPFAM" id="SSF49503">
    <property type="entry name" value="Cupredoxins"/>
    <property type="match status" value="3"/>
</dbReference>
<dbReference type="InterPro" id="IPR006311">
    <property type="entry name" value="TAT_signal"/>
</dbReference>
<dbReference type="GO" id="GO:0043093">
    <property type="term" value="P:FtsZ-dependent cytokinesis"/>
    <property type="evidence" value="ECO:0007669"/>
    <property type="project" value="UniProtKB-UniRule"/>
</dbReference>
<dbReference type="GO" id="GO:0032153">
    <property type="term" value="C:cell division site"/>
    <property type="evidence" value="ECO:0007669"/>
    <property type="project" value="UniProtKB-UniRule"/>
</dbReference>
<sequence length="469" mass="52156">MPKFSRRQLLKTTVISTALAAVPSPLLAASRPKLVVPPLIEVRRGRPIILTMEEMGYKLDGKHQVSVWGFNGNYLGPTIKIKSGSFAKLNYHNNLPQHVSLSIQGLQASGELFGGAARVLKKGESWSPIVPIEQPATTCWYRSATLANSAYQTYRGLVGMWLIEDEQSLKSPLPRKYGVDDIPLILQDMELNGDGLQLFKQNQPHFVGNRLLVNGLEAPYLEVPRGWVRLRLVNASLARAYDLRLNNDQEIMIIAKDLGFLPQGKVVKSFVLAPGERTEILINLTEGEGVSLITGHKRGIFDTIKNVFSSEGELADNTVLELRPQGEFSAFAQKMDVRFETDAVAMLKANVVQEREFVLDVTNGLINQKRFDPRRVDVVAKQGTIERWILTASLPVGFSIQGAKFIVESNEQGAPEENELAWKDTVWVRGKTQILVRFEKPSSNTYPFIFGSSNLMLADMGCIGVLIVQ</sequence>
<dbReference type="OrthoDB" id="9757546at2"/>
<evidence type="ECO:0000256" key="2">
    <source>
        <dbReference type="ARBA" id="ARBA00022729"/>
    </source>
</evidence>
<comment type="function">
    <text evidence="5">Cell division protein that is required for growth during stress conditions. May be involved in protecting or stabilizing the divisomal assembly under conditions of stress.</text>
</comment>
<feature type="domain" description="Plastocyanin-like" evidence="8">
    <location>
        <begin position="54"/>
        <end position="167"/>
    </location>
</feature>